<dbReference type="EMBL" id="JAWJWE010000042">
    <property type="protein sequence ID" value="KAK6618517.1"/>
    <property type="molecule type" value="Genomic_DNA"/>
</dbReference>
<feature type="region of interest" description="Disordered" evidence="1">
    <location>
        <begin position="193"/>
        <end position="216"/>
    </location>
</feature>
<sequence>MILKGELTALTLFVVFVAASDDTSDEFKSDSKDLSKKIENLRVEGSEYLQKVMLQLHSDRVQNEIIQVPDEPSALYHLKSPGDVYDELYKDNTYGYNISGPTPPPEVEAEAEPEIPPLDLSKEELLALYQAAVAKATKLKFHEGEPRPAGPPIIALDDDVSQVKPYHQGQVEGPLSGYYYYYFPIKSFATQKGHHKEQQSKPTTSLPPAKPTPTPTQHLHVTMVDSSNKSVEPLFMAISSFIGMALMFFFSVILVPRFQKLRSKNAVFKDEDEMSSFGSVILEAMAGRDCSERLGCEIARIFRGLKSDSKTLRVLEIVLPPNLSKQVSHIRKAAGKRGKCSYISCKDKKVKWNPATNSTIKIYRPKPWKEKVTVTPHELWMSHFENNKKPLKPNQQRNEFNSSG</sequence>
<keyword evidence="3" id="KW-0732">Signal</keyword>
<feature type="region of interest" description="Disordered" evidence="1">
    <location>
        <begin position="385"/>
        <end position="404"/>
    </location>
</feature>
<proteinExistence type="predicted"/>
<keyword evidence="2" id="KW-0472">Membrane</keyword>
<gene>
    <name evidence="4" type="ORF">RUM43_013710</name>
</gene>
<evidence type="ECO:0000313" key="5">
    <source>
        <dbReference type="Proteomes" id="UP001372834"/>
    </source>
</evidence>
<feature type="compositionally biased region" description="Polar residues" evidence="1">
    <location>
        <begin position="393"/>
        <end position="404"/>
    </location>
</feature>
<keyword evidence="2" id="KW-1133">Transmembrane helix</keyword>
<evidence type="ECO:0000256" key="3">
    <source>
        <dbReference type="SAM" id="SignalP"/>
    </source>
</evidence>
<protein>
    <submittedName>
        <fullName evidence="4">Uncharacterized protein</fullName>
    </submittedName>
</protein>
<comment type="caution">
    <text evidence="4">The sequence shown here is derived from an EMBL/GenBank/DDBJ whole genome shotgun (WGS) entry which is preliminary data.</text>
</comment>
<feature type="chain" id="PRO_5042848761" evidence="3">
    <location>
        <begin position="20"/>
        <end position="404"/>
    </location>
</feature>
<evidence type="ECO:0000256" key="1">
    <source>
        <dbReference type="SAM" id="MobiDB-lite"/>
    </source>
</evidence>
<name>A0AAN8S2U8_POLSC</name>
<feature type="signal peptide" evidence="3">
    <location>
        <begin position="1"/>
        <end position="19"/>
    </location>
</feature>
<dbReference type="Proteomes" id="UP001372834">
    <property type="component" value="Unassembled WGS sequence"/>
</dbReference>
<keyword evidence="2" id="KW-0812">Transmembrane</keyword>
<reference evidence="4 5" key="1">
    <citation type="submission" date="2023-10" db="EMBL/GenBank/DDBJ databases">
        <title>Genomes of two closely related lineages of the louse Polyplax serrata with different host specificities.</title>
        <authorList>
            <person name="Martinu J."/>
            <person name="Tarabai H."/>
            <person name="Stefka J."/>
            <person name="Hypsa V."/>
        </authorList>
    </citation>
    <scope>NUCLEOTIDE SEQUENCE [LARGE SCALE GENOMIC DNA]</scope>
    <source>
        <strain evidence="4">HR10_N</strain>
    </source>
</reference>
<evidence type="ECO:0000256" key="2">
    <source>
        <dbReference type="SAM" id="Phobius"/>
    </source>
</evidence>
<accession>A0AAN8S2U8</accession>
<organism evidence="4 5">
    <name type="scientific">Polyplax serrata</name>
    <name type="common">Common mouse louse</name>
    <dbReference type="NCBI Taxonomy" id="468196"/>
    <lineage>
        <taxon>Eukaryota</taxon>
        <taxon>Metazoa</taxon>
        <taxon>Ecdysozoa</taxon>
        <taxon>Arthropoda</taxon>
        <taxon>Hexapoda</taxon>
        <taxon>Insecta</taxon>
        <taxon>Pterygota</taxon>
        <taxon>Neoptera</taxon>
        <taxon>Paraneoptera</taxon>
        <taxon>Psocodea</taxon>
        <taxon>Troctomorpha</taxon>
        <taxon>Phthiraptera</taxon>
        <taxon>Anoplura</taxon>
        <taxon>Polyplacidae</taxon>
        <taxon>Polyplax</taxon>
    </lineage>
</organism>
<evidence type="ECO:0000313" key="4">
    <source>
        <dbReference type="EMBL" id="KAK6618517.1"/>
    </source>
</evidence>
<feature type="transmembrane region" description="Helical" evidence="2">
    <location>
        <begin position="234"/>
        <end position="255"/>
    </location>
</feature>
<dbReference type="AlphaFoldDB" id="A0AAN8S2U8"/>